<keyword evidence="3" id="KW-1185">Reference proteome</keyword>
<sequence length="57" mass="6272">MSNARHKLNAAAINGVLLVAGLIALLTQSWQIFIMLLILLLVTSTVSGSIRPWRTRK</sequence>
<evidence type="ECO:0000313" key="2">
    <source>
        <dbReference type="EMBL" id="QDT64749.1"/>
    </source>
</evidence>
<accession>A0A517T8R9</accession>
<gene>
    <name evidence="2" type="ORF">V22_19900</name>
</gene>
<protein>
    <submittedName>
        <fullName evidence="2">Uncharacterized protein</fullName>
    </submittedName>
</protein>
<keyword evidence="1" id="KW-0812">Transmembrane</keyword>
<keyword evidence="1" id="KW-1133">Transmembrane helix</keyword>
<feature type="transmembrane region" description="Helical" evidence="1">
    <location>
        <begin position="32"/>
        <end position="50"/>
    </location>
</feature>
<dbReference type="AlphaFoldDB" id="A0A517T8R9"/>
<keyword evidence="1" id="KW-0472">Membrane</keyword>
<reference evidence="2 3" key="1">
    <citation type="submission" date="2019-02" db="EMBL/GenBank/DDBJ databases">
        <title>Deep-cultivation of Planctomycetes and their phenomic and genomic characterization uncovers novel biology.</title>
        <authorList>
            <person name="Wiegand S."/>
            <person name="Jogler M."/>
            <person name="Boedeker C."/>
            <person name="Pinto D."/>
            <person name="Vollmers J."/>
            <person name="Rivas-Marin E."/>
            <person name="Kohn T."/>
            <person name="Peeters S.H."/>
            <person name="Heuer A."/>
            <person name="Rast P."/>
            <person name="Oberbeckmann S."/>
            <person name="Bunk B."/>
            <person name="Jeske O."/>
            <person name="Meyerdierks A."/>
            <person name="Storesund J.E."/>
            <person name="Kallscheuer N."/>
            <person name="Luecker S."/>
            <person name="Lage O.M."/>
            <person name="Pohl T."/>
            <person name="Merkel B.J."/>
            <person name="Hornburger P."/>
            <person name="Mueller R.-W."/>
            <person name="Bruemmer F."/>
            <person name="Labrenz M."/>
            <person name="Spormann A.M."/>
            <person name="Op den Camp H."/>
            <person name="Overmann J."/>
            <person name="Amann R."/>
            <person name="Jetten M.S.M."/>
            <person name="Mascher T."/>
            <person name="Medema M.H."/>
            <person name="Devos D.P."/>
            <person name="Kaster A.-K."/>
            <person name="Ovreas L."/>
            <person name="Rohde M."/>
            <person name="Galperin M.Y."/>
            <person name="Jogler C."/>
        </authorList>
    </citation>
    <scope>NUCLEOTIDE SEQUENCE [LARGE SCALE GENOMIC DNA]</scope>
    <source>
        <strain evidence="2 3">V22</strain>
    </source>
</reference>
<organism evidence="2 3">
    <name type="scientific">Calycomorphotria hydatis</name>
    <dbReference type="NCBI Taxonomy" id="2528027"/>
    <lineage>
        <taxon>Bacteria</taxon>
        <taxon>Pseudomonadati</taxon>
        <taxon>Planctomycetota</taxon>
        <taxon>Planctomycetia</taxon>
        <taxon>Planctomycetales</taxon>
        <taxon>Planctomycetaceae</taxon>
        <taxon>Calycomorphotria</taxon>
    </lineage>
</organism>
<proteinExistence type="predicted"/>
<feature type="transmembrane region" description="Helical" evidence="1">
    <location>
        <begin position="7"/>
        <end position="26"/>
    </location>
</feature>
<name>A0A517T8R9_9PLAN</name>
<dbReference type="KEGG" id="chya:V22_19900"/>
<dbReference type="RefSeq" id="WP_197440057.1">
    <property type="nucleotide sequence ID" value="NZ_CP036316.1"/>
</dbReference>
<dbReference type="EMBL" id="CP036316">
    <property type="protein sequence ID" value="QDT64749.1"/>
    <property type="molecule type" value="Genomic_DNA"/>
</dbReference>
<evidence type="ECO:0000313" key="3">
    <source>
        <dbReference type="Proteomes" id="UP000319976"/>
    </source>
</evidence>
<evidence type="ECO:0000256" key="1">
    <source>
        <dbReference type="SAM" id="Phobius"/>
    </source>
</evidence>
<dbReference type="Proteomes" id="UP000319976">
    <property type="component" value="Chromosome"/>
</dbReference>